<evidence type="ECO:0000256" key="1">
    <source>
        <dbReference type="ARBA" id="ARBA00022723"/>
    </source>
</evidence>
<dbReference type="GO" id="GO:0090102">
    <property type="term" value="P:cochlea development"/>
    <property type="evidence" value="ECO:0007669"/>
    <property type="project" value="Ensembl"/>
</dbReference>
<dbReference type="Proteomes" id="UP000694414">
    <property type="component" value="Unplaced"/>
</dbReference>
<dbReference type="PANTHER" id="PTHR23186">
    <property type="entry name" value="RETINOIC ACID-INDUCED PROTEIN 2"/>
    <property type="match status" value="1"/>
</dbReference>
<dbReference type="Ensembl" id="ENSPSMT00000004717.1">
    <property type="protein sequence ID" value="ENSPSMP00000003882.1"/>
    <property type="gene ID" value="ENSPSMG00000003137.1"/>
</dbReference>
<gene>
    <name evidence="9" type="primary">SOBP</name>
</gene>
<feature type="region of interest" description="Disordered" evidence="7">
    <location>
        <begin position="492"/>
        <end position="564"/>
    </location>
</feature>
<comment type="similarity">
    <text evidence="6">Belongs to the SOBP family.</text>
</comment>
<evidence type="ECO:0000313" key="10">
    <source>
        <dbReference type="Proteomes" id="UP000694414"/>
    </source>
</evidence>
<evidence type="ECO:0000256" key="4">
    <source>
        <dbReference type="ARBA" id="ARBA00022833"/>
    </source>
</evidence>
<feature type="compositionally biased region" description="Low complexity" evidence="7">
    <location>
        <begin position="696"/>
        <end position="705"/>
    </location>
</feature>
<keyword evidence="3" id="KW-0863">Zinc-finger</keyword>
<evidence type="ECO:0000256" key="7">
    <source>
        <dbReference type="SAM" id="MobiDB-lite"/>
    </source>
</evidence>
<reference evidence="9" key="2">
    <citation type="submission" date="2025-09" db="UniProtKB">
        <authorList>
            <consortium name="Ensembl"/>
        </authorList>
    </citation>
    <scope>IDENTIFICATION</scope>
</reference>
<feature type="compositionally biased region" description="Pro residues" evidence="7">
    <location>
        <begin position="682"/>
        <end position="695"/>
    </location>
</feature>
<accession>A0A8C9DEK6</accession>
<feature type="region of interest" description="Disordered" evidence="7">
    <location>
        <begin position="671"/>
        <end position="705"/>
    </location>
</feature>
<evidence type="ECO:0000256" key="3">
    <source>
        <dbReference type="ARBA" id="ARBA00022771"/>
    </source>
</evidence>
<dbReference type="GO" id="GO:0032184">
    <property type="term" value="F:SUMO polymer binding"/>
    <property type="evidence" value="ECO:0007669"/>
    <property type="project" value="Ensembl"/>
</dbReference>
<feature type="compositionally biased region" description="Basic and acidic residues" evidence="7">
    <location>
        <begin position="1"/>
        <end position="14"/>
    </location>
</feature>
<dbReference type="InterPro" id="IPR010507">
    <property type="entry name" value="Znf_MYM"/>
</dbReference>
<sequence length="814" mass="86611">MAEMEKEGRPPENKRSRKPAHPVKREINEEMKNFAENTMNELLGWYGYDKVELKDGEDIEFRSYPTDGESRQHISVLKENSLSKPKLSEDSVISPYNISTGYSGLATGNGLSDSPAGSKDHGNVPIIVPLIPPPFIKPPAEDDVSNVQIMCAWCQKVGIKRYSLSMGSEVKSFCSEKCFAACRRAYFKRNKVRARERENLYVKHETPSIQGNCLSYLLWFFITVHTKEYLDFGDGERRLQFCSAKCLNQYKMDIFYKETQANLPAGLCSTLHPPMENKAEGTGVQLLTPDSWNIPLTDARRKAPSPVAAAGQSQGPGPSASTTISPSDTANCSVTKIPTPVPKSIPISETPNIPPVAVQPPASIGPPLGVPPRSPPMVMTNRGPVPLPIFMEQQIMQQIRPPFIRGPPHHASNPNSPLSNPMLPGIGPPLPFPPVSMMPNGPMPVPQMMNFGLPSLAPLVPPPTLLVPYPVIVPLPVPIPIPIPIPHVNDSKPPNGFSSNGENFIPSAPGDSSAAGGKAGGHSLSPRDSKQGSSKSADSPPGCSGQALSLAPAPAPAPAEHGRSEVVDLTRRAGSPPGAGGQLGFPGVLQGPQDGVIDLTVGHRARLHNVIHRALHSHVKAEREPGAAERRTCGGCRDGHCSPPAAGDPGPGAPAGPEAAAACNVIVNGTRGPAAEGAKSAEPPPEQPPPPPAPPKKLLSPEEPVVSELESVKENNCASNCHLDGEAAKKLMGEEALVGGDKSDPNLNNPADEDHAYALRMLPKTGCVIQPVPKPAEKTALAPCIISSPMLSAGPEDLEPPLKRRCLRIRNQNK</sequence>
<keyword evidence="4" id="KW-0862">Zinc</keyword>
<feature type="region of interest" description="Disordered" evidence="7">
    <location>
        <begin position="1"/>
        <end position="25"/>
    </location>
</feature>
<evidence type="ECO:0000256" key="5">
    <source>
        <dbReference type="ARBA" id="ARBA00037245"/>
    </source>
</evidence>
<reference evidence="9" key="1">
    <citation type="submission" date="2025-08" db="UniProtKB">
        <authorList>
            <consortium name="Ensembl"/>
        </authorList>
    </citation>
    <scope>IDENTIFICATION</scope>
</reference>
<dbReference type="GO" id="GO:0007605">
    <property type="term" value="P:sensory perception of sound"/>
    <property type="evidence" value="ECO:0007669"/>
    <property type="project" value="Ensembl"/>
</dbReference>
<dbReference type="GO" id="GO:0005634">
    <property type="term" value="C:nucleus"/>
    <property type="evidence" value="ECO:0007669"/>
    <property type="project" value="Ensembl"/>
</dbReference>
<feature type="compositionally biased region" description="Low complexity" evidence="7">
    <location>
        <begin position="507"/>
        <end position="524"/>
    </location>
</feature>
<dbReference type="InterPro" id="IPR026092">
    <property type="entry name" value="RAI2/SOBP"/>
</dbReference>
<dbReference type="GO" id="GO:0007626">
    <property type="term" value="P:locomotory behavior"/>
    <property type="evidence" value="ECO:0007669"/>
    <property type="project" value="Ensembl"/>
</dbReference>
<evidence type="ECO:0000259" key="8">
    <source>
        <dbReference type="Pfam" id="PF06467"/>
    </source>
</evidence>
<keyword evidence="10" id="KW-1185">Reference proteome</keyword>
<keyword evidence="1" id="KW-0479">Metal-binding</keyword>
<evidence type="ECO:0000313" key="9">
    <source>
        <dbReference type="Ensembl" id="ENSPSMP00000003882.1"/>
    </source>
</evidence>
<feature type="domain" description="MYM-type" evidence="8">
    <location>
        <begin position="147"/>
        <end position="180"/>
    </location>
</feature>
<dbReference type="PANTHER" id="PTHR23186:SF2">
    <property type="entry name" value="SINE OCULIS-BINDING PROTEIN HOMOLOG"/>
    <property type="match status" value="1"/>
</dbReference>
<evidence type="ECO:0000256" key="6">
    <source>
        <dbReference type="ARBA" id="ARBA00038096"/>
    </source>
</evidence>
<proteinExistence type="inferred from homology"/>
<feature type="compositionally biased region" description="Polar residues" evidence="7">
    <location>
        <begin position="311"/>
        <end position="332"/>
    </location>
</feature>
<name>A0A8C9DEK6_PROSS</name>
<dbReference type="GO" id="GO:0042472">
    <property type="term" value="P:inner ear morphogenesis"/>
    <property type="evidence" value="ECO:0007669"/>
    <property type="project" value="Ensembl"/>
</dbReference>
<protein>
    <submittedName>
        <fullName evidence="9">Sine oculis binding protein homolog</fullName>
    </submittedName>
</protein>
<dbReference type="GO" id="GO:0008270">
    <property type="term" value="F:zinc ion binding"/>
    <property type="evidence" value="ECO:0007669"/>
    <property type="project" value="UniProtKB-KW"/>
</dbReference>
<evidence type="ECO:0000256" key="2">
    <source>
        <dbReference type="ARBA" id="ARBA00022737"/>
    </source>
</evidence>
<dbReference type="GO" id="GO:0050890">
    <property type="term" value="P:cognition"/>
    <property type="evidence" value="ECO:0007669"/>
    <property type="project" value="Ensembl"/>
</dbReference>
<dbReference type="AlphaFoldDB" id="A0A8C9DEK6"/>
<organism evidence="9 10">
    <name type="scientific">Prolemur simus</name>
    <name type="common">Greater bamboo lemur</name>
    <name type="synonym">Hapalemur simus</name>
    <dbReference type="NCBI Taxonomy" id="1328070"/>
    <lineage>
        <taxon>Eukaryota</taxon>
        <taxon>Metazoa</taxon>
        <taxon>Chordata</taxon>
        <taxon>Craniata</taxon>
        <taxon>Vertebrata</taxon>
        <taxon>Euteleostomi</taxon>
        <taxon>Mammalia</taxon>
        <taxon>Eutheria</taxon>
        <taxon>Euarchontoglires</taxon>
        <taxon>Primates</taxon>
        <taxon>Strepsirrhini</taxon>
        <taxon>Lemuriformes</taxon>
        <taxon>Lemuridae</taxon>
        <taxon>Prolemur</taxon>
    </lineage>
</organism>
<feature type="region of interest" description="Disordered" evidence="7">
    <location>
        <begin position="300"/>
        <end position="332"/>
    </location>
</feature>
<comment type="function">
    <text evidence="5">Implicated in development of the cochlea.</text>
</comment>
<keyword evidence="2" id="KW-0677">Repeat</keyword>
<dbReference type="Pfam" id="PF06467">
    <property type="entry name" value="zf-FCS"/>
    <property type="match status" value="1"/>
</dbReference>
<dbReference type="GeneTree" id="ENSGT00940000154164"/>
<dbReference type="Pfam" id="PF15279">
    <property type="entry name" value="SOBP"/>
    <property type="match status" value="2"/>
</dbReference>